<reference evidence="8 9" key="1">
    <citation type="submission" date="2023-07" db="EMBL/GenBank/DDBJ databases">
        <title>Sequencing the genomes of 1000 actinobacteria strains.</title>
        <authorList>
            <person name="Klenk H.-P."/>
        </authorList>
    </citation>
    <scope>NUCLEOTIDE SEQUENCE [LARGE SCALE GENOMIC DNA]</scope>
    <source>
        <strain evidence="8 9">DSM 44388</strain>
    </source>
</reference>
<dbReference type="Pfam" id="PF01467">
    <property type="entry name" value="CTP_transf_like"/>
    <property type="match status" value="1"/>
</dbReference>
<dbReference type="GO" id="GO:0016301">
    <property type="term" value="F:kinase activity"/>
    <property type="evidence" value="ECO:0007669"/>
    <property type="project" value="UniProtKB-KW"/>
</dbReference>
<sequence>MTARTIAVLGDVLLDRDVHGVVSRIAPDAPVPVLDAQRVVERAGGAGLTALLGRGPQMRVRLAAPLAEDAEGRRLRALLAPHVDLLPLGHEGPTRTKTRLRADGQCLLRLDEGGPGTPTALDPATLGALAEFLETADVVLVSDYGAGVTRDPGIRRLLARLAPRTPVVWDPHPRGGDPVPGCLLVTPNLAEARARVGDESADPASELRERWRVRAVCVTAGARGAYLAQAATETLYVPAPVVEGGDPCGAGDCFVASVAVSVARGRVVSEAVVRATHDASRWVASGGASSFAPSEERAGDPAVPGDHDVHHHPRDQARTPALGWDAVERRVRDVRASGGRIIATGGCFDLLHVGHLSCLQTARRVGDTLIVLLNSDASVRRLKGPARPVVAQRERAEMLLALECVDGVIVFDEDDPSMTLARLRPDVWVKGGDYSGAPMPEAELVRGWGGRVLLLPYLSGRSTTGLLQQAAGSR</sequence>
<keyword evidence="2" id="KW-0548">Nucleotidyltransferase</keyword>
<evidence type="ECO:0000256" key="2">
    <source>
        <dbReference type="ARBA" id="ARBA00022695"/>
    </source>
</evidence>
<dbReference type="NCBIfam" id="TIGR00125">
    <property type="entry name" value="cyt_tran_rel"/>
    <property type="match status" value="1"/>
</dbReference>
<evidence type="ECO:0000256" key="5">
    <source>
        <dbReference type="SAM" id="MobiDB-lite"/>
    </source>
</evidence>
<dbReference type="Proteomes" id="UP001235712">
    <property type="component" value="Unassembled WGS sequence"/>
</dbReference>
<keyword evidence="1" id="KW-0808">Transferase</keyword>
<evidence type="ECO:0000256" key="3">
    <source>
        <dbReference type="ARBA" id="ARBA00023268"/>
    </source>
</evidence>
<dbReference type="Pfam" id="PF00294">
    <property type="entry name" value="PfkB"/>
    <property type="match status" value="1"/>
</dbReference>
<dbReference type="EMBL" id="JAUSQZ010000001">
    <property type="protein sequence ID" value="MDP9824900.1"/>
    <property type="molecule type" value="Genomic_DNA"/>
</dbReference>
<dbReference type="SUPFAM" id="SSF52374">
    <property type="entry name" value="Nucleotidylyl transferase"/>
    <property type="match status" value="1"/>
</dbReference>
<dbReference type="InterPro" id="IPR011611">
    <property type="entry name" value="PfkB_dom"/>
</dbReference>
<evidence type="ECO:0000259" key="7">
    <source>
        <dbReference type="Pfam" id="PF01467"/>
    </source>
</evidence>
<keyword evidence="3" id="KW-0511">Multifunctional enzyme</keyword>
<dbReference type="InterPro" id="IPR004821">
    <property type="entry name" value="Cyt_trans-like"/>
</dbReference>
<dbReference type="PANTHER" id="PTHR43793:SF2">
    <property type="entry name" value="BIFUNCTIONAL PROTEIN HLDE"/>
    <property type="match status" value="1"/>
</dbReference>
<keyword evidence="8" id="KW-0418">Kinase</keyword>
<dbReference type="SUPFAM" id="SSF53613">
    <property type="entry name" value="Ribokinase-like"/>
    <property type="match status" value="1"/>
</dbReference>
<organism evidence="8 9">
    <name type="scientific">Kineosporia succinea</name>
    <dbReference type="NCBI Taxonomy" id="84632"/>
    <lineage>
        <taxon>Bacteria</taxon>
        <taxon>Bacillati</taxon>
        <taxon>Actinomycetota</taxon>
        <taxon>Actinomycetes</taxon>
        <taxon>Kineosporiales</taxon>
        <taxon>Kineosporiaceae</taxon>
        <taxon>Kineosporia</taxon>
    </lineage>
</organism>
<feature type="compositionally biased region" description="Basic and acidic residues" evidence="5">
    <location>
        <begin position="294"/>
        <end position="317"/>
    </location>
</feature>
<proteinExistence type="predicted"/>
<gene>
    <name evidence="8" type="ORF">J2S57_000649</name>
</gene>
<dbReference type="RefSeq" id="WP_307238126.1">
    <property type="nucleotide sequence ID" value="NZ_JAUSQZ010000001.1"/>
</dbReference>
<evidence type="ECO:0000313" key="9">
    <source>
        <dbReference type="Proteomes" id="UP001235712"/>
    </source>
</evidence>
<feature type="domain" description="Carbohydrate kinase PfkB" evidence="6">
    <location>
        <begin position="5"/>
        <end position="293"/>
    </location>
</feature>
<accession>A0ABT9NYH8</accession>
<evidence type="ECO:0000256" key="1">
    <source>
        <dbReference type="ARBA" id="ARBA00022679"/>
    </source>
</evidence>
<feature type="region of interest" description="Disordered" evidence="5">
    <location>
        <begin position="285"/>
        <end position="320"/>
    </location>
</feature>
<dbReference type="InterPro" id="IPR050385">
    <property type="entry name" value="Archaeal_FAD_synthase"/>
</dbReference>
<keyword evidence="9" id="KW-1185">Reference proteome</keyword>
<evidence type="ECO:0000313" key="8">
    <source>
        <dbReference type="EMBL" id="MDP9824900.1"/>
    </source>
</evidence>
<evidence type="ECO:0000259" key="6">
    <source>
        <dbReference type="Pfam" id="PF00294"/>
    </source>
</evidence>
<dbReference type="Gene3D" id="3.40.1190.20">
    <property type="match status" value="1"/>
</dbReference>
<dbReference type="InterPro" id="IPR029056">
    <property type="entry name" value="Ribokinase-like"/>
</dbReference>
<feature type="domain" description="Cytidyltransferase-like" evidence="7">
    <location>
        <begin position="344"/>
        <end position="434"/>
    </location>
</feature>
<dbReference type="InterPro" id="IPR014729">
    <property type="entry name" value="Rossmann-like_a/b/a_fold"/>
</dbReference>
<dbReference type="Gene3D" id="3.40.50.620">
    <property type="entry name" value="HUPs"/>
    <property type="match status" value="1"/>
</dbReference>
<evidence type="ECO:0000256" key="4">
    <source>
        <dbReference type="ARBA" id="ARBA00023277"/>
    </source>
</evidence>
<comment type="caution">
    <text evidence="8">The sequence shown here is derived from an EMBL/GenBank/DDBJ whole genome shotgun (WGS) entry which is preliminary data.</text>
</comment>
<name>A0ABT9NYH8_9ACTN</name>
<dbReference type="PANTHER" id="PTHR43793">
    <property type="entry name" value="FAD SYNTHASE"/>
    <property type="match status" value="1"/>
</dbReference>
<keyword evidence="4" id="KW-0119">Carbohydrate metabolism</keyword>
<protein>
    <submittedName>
        <fullName evidence="8">RfaE bifunctional protein nucleotidyltransferase chain/domain/rfaE bifunctional protein kinase chain/domain</fullName>
    </submittedName>
</protein>